<dbReference type="EMBL" id="CAXHTB010000004">
    <property type="protein sequence ID" value="CAL0305617.1"/>
    <property type="molecule type" value="Genomic_DNA"/>
</dbReference>
<feature type="compositionally biased region" description="Low complexity" evidence="6">
    <location>
        <begin position="63"/>
        <end position="81"/>
    </location>
</feature>
<dbReference type="AlphaFoldDB" id="A0AAV1W8U5"/>
<evidence type="ECO:0000256" key="2">
    <source>
        <dbReference type="ARBA" id="ARBA00010131"/>
    </source>
</evidence>
<comment type="subcellular location">
    <subcellularLocation>
        <location evidence="1">Membrane</location>
    </subcellularLocation>
</comment>
<evidence type="ECO:0000256" key="7">
    <source>
        <dbReference type="SAM" id="Phobius"/>
    </source>
</evidence>
<evidence type="ECO:0000256" key="3">
    <source>
        <dbReference type="ARBA" id="ARBA00022692"/>
    </source>
</evidence>
<name>A0AAV1W8U5_LUPLU</name>
<comment type="similarity">
    <text evidence="2">Belongs to the ODR-4 family.</text>
</comment>
<evidence type="ECO:0000313" key="8">
    <source>
        <dbReference type="EMBL" id="CAL0305617.1"/>
    </source>
</evidence>
<comment type="caution">
    <text evidence="8">The sequence shown here is derived from an EMBL/GenBank/DDBJ whole genome shotgun (WGS) entry which is preliminary data.</text>
</comment>
<dbReference type="Proteomes" id="UP001497480">
    <property type="component" value="Unassembled WGS sequence"/>
</dbReference>
<dbReference type="InterPro" id="IPR029454">
    <property type="entry name" value="ODR-4-like"/>
</dbReference>
<evidence type="ECO:0000256" key="5">
    <source>
        <dbReference type="ARBA" id="ARBA00023136"/>
    </source>
</evidence>
<dbReference type="GO" id="GO:0016020">
    <property type="term" value="C:membrane"/>
    <property type="evidence" value="ECO:0007669"/>
    <property type="project" value="UniProtKB-SubCell"/>
</dbReference>
<proteinExistence type="inferred from homology"/>
<feature type="transmembrane region" description="Helical" evidence="7">
    <location>
        <begin position="463"/>
        <end position="483"/>
    </location>
</feature>
<keyword evidence="4 7" id="KW-1133">Transmembrane helix</keyword>
<dbReference type="PANTHER" id="PTHR33966">
    <property type="entry name" value="PROTEIN ODR-4 HOMOLOG"/>
    <property type="match status" value="1"/>
</dbReference>
<dbReference type="Pfam" id="PF14778">
    <property type="entry name" value="ODR4-like"/>
    <property type="match status" value="1"/>
</dbReference>
<evidence type="ECO:0000256" key="4">
    <source>
        <dbReference type="ARBA" id="ARBA00022989"/>
    </source>
</evidence>
<keyword evidence="5 7" id="KW-0472">Membrane</keyword>
<dbReference type="GO" id="GO:0012505">
    <property type="term" value="C:endomembrane system"/>
    <property type="evidence" value="ECO:0007669"/>
    <property type="project" value="TreeGrafter"/>
</dbReference>
<evidence type="ECO:0000313" key="9">
    <source>
        <dbReference type="Proteomes" id="UP001497480"/>
    </source>
</evidence>
<sequence>MVKSVVGEETRFKPVEDRLSETAIPSEVGLVIGKFSSALDRAFVFDLIPTPLNDSLKPASSISDSQNKKPNNSKSKSQSSDSSSLIIDKDWVAEHARQVSRMLVGGIKVLGIYIWVGDAAFKNSTIMLCQTVKEVSEAAPLLEADWDERLLLHISYSPRRWNCRNCSLSSNITSSSLRPCDFKMGKVLSSIQTFKCMHNFSLRLPILYDNVSKFPTLSDVLRQAISIHAKELKGAKVLIDGKLVVDGEPFSSDGVHEVELLLPFMNNSSIEACRQGDAVGILSFNGLISSFAYLNSKEPISQAVTDIKEDIILSLQSRLDIICDEADGDSGINHGVESDETSAEKPISQFELQLLRKGCSLPFPRRVFAPWLGGAFVCDYLQPSETVEVLKDHCMELLSMEAPTDISTILEPEKEVLTLQTKSFWDVAVPTNSKLHLIEDKNKHEEGLGESSDKSVKPGHINVVPACLILLLSILVGFVLFFLKA</sequence>
<keyword evidence="9" id="KW-1185">Reference proteome</keyword>
<reference evidence="8 9" key="1">
    <citation type="submission" date="2024-03" db="EMBL/GenBank/DDBJ databases">
        <authorList>
            <person name="Martinez-Hernandez J."/>
        </authorList>
    </citation>
    <scope>NUCLEOTIDE SEQUENCE [LARGE SCALE GENOMIC DNA]</scope>
</reference>
<evidence type="ECO:0000256" key="6">
    <source>
        <dbReference type="SAM" id="MobiDB-lite"/>
    </source>
</evidence>
<keyword evidence="3 7" id="KW-0812">Transmembrane</keyword>
<evidence type="ECO:0000256" key="1">
    <source>
        <dbReference type="ARBA" id="ARBA00004370"/>
    </source>
</evidence>
<organism evidence="8 9">
    <name type="scientific">Lupinus luteus</name>
    <name type="common">European yellow lupine</name>
    <dbReference type="NCBI Taxonomy" id="3873"/>
    <lineage>
        <taxon>Eukaryota</taxon>
        <taxon>Viridiplantae</taxon>
        <taxon>Streptophyta</taxon>
        <taxon>Embryophyta</taxon>
        <taxon>Tracheophyta</taxon>
        <taxon>Spermatophyta</taxon>
        <taxon>Magnoliopsida</taxon>
        <taxon>eudicotyledons</taxon>
        <taxon>Gunneridae</taxon>
        <taxon>Pentapetalae</taxon>
        <taxon>rosids</taxon>
        <taxon>fabids</taxon>
        <taxon>Fabales</taxon>
        <taxon>Fabaceae</taxon>
        <taxon>Papilionoideae</taxon>
        <taxon>50 kb inversion clade</taxon>
        <taxon>genistoids sensu lato</taxon>
        <taxon>core genistoids</taxon>
        <taxon>Genisteae</taxon>
        <taxon>Lupinus</taxon>
    </lineage>
</organism>
<accession>A0AAV1W8U5</accession>
<dbReference type="GO" id="GO:0008104">
    <property type="term" value="P:intracellular protein localization"/>
    <property type="evidence" value="ECO:0007669"/>
    <property type="project" value="TreeGrafter"/>
</dbReference>
<protein>
    <recommendedName>
        <fullName evidence="10">Protein odr-4 homolog</fullName>
    </recommendedName>
</protein>
<dbReference type="PANTHER" id="PTHR33966:SF1">
    <property type="entry name" value="PROTEIN ODR-4 HOMOLOG"/>
    <property type="match status" value="1"/>
</dbReference>
<gene>
    <name evidence="8" type="ORF">LLUT_LOCUS6677</name>
</gene>
<feature type="region of interest" description="Disordered" evidence="6">
    <location>
        <begin position="57"/>
        <end position="81"/>
    </location>
</feature>
<evidence type="ECO:0008006" key="10">
    <source>
        <dbReference type="Google" id="ProtNLM"/>
    </source>
</evidence>